<protein>
    <submittedName>
        <fullName evidence="1">Uncharacterized protein</fullName>
    </submittedName>
</protein>
<dbReference type="AlphaFoldDB" id="A0A918JNV2"/>
<sequence>MLHAKRVLRWLPAGDSGTKNYIAHDKYSTRYIAIRHTAQKSIDLYYLALFYFQISLSYL</sequence>
<evidence type="ECO:0000313" key="2">
    <source>
        <dbReference type="Proteomes" id="UP000631300"/>
    </source>
</evidence>
<reference evidence="1" key="1">
    <citation type="journal article" date="2014" name="Int. J. Syst. Evol. Microbiol.">
        <title>Complete genome sequence of Corynebacterium casei LMG S-19264T (=DSM 44701T), isolated from a smear-ripened cheese.</title>
        <authorList>
            <consortium name="US DOE Joint Genome Institute (JGI-PGF)"/>
            <person name="Walter F."/>
            <person name="Albersmeier A."/>
            <person name="Kalinowski J."/>
            <person name="Ruckert C."/>
        </authorList>
    </citation>
    <scope>NUCLEOTIDE SEQUENCE</scope>
    <source>
        <strain evidence="1">KCTC 22164</strain>
    </source>
</reference>
<dbReference type="Proteomes" id="UP000631300">
    <property type="component" value="Unassembled WGS sequence"/>
</dbReference>
<gene>
    <name evidence="1" type="ORF">GCM10007391_23800</name>
</gene>
<accession>A0A918JNV2</accession>
<name>A0A918JNV2_9ALTE</name>
<reference evidence="1" key="2">
    <citation type="submission" date="2020-09" db="EMBL/GenBank/DDBJ databases">
        <authorList>
            <person name="Sun Q."/>
            <person name="Kim S."/>
        </authorList>
    </citation>
    <scope>NUCLEOTIDE SEQUENCE</scope>
    <source>
        <strain evidence="1">KCTC 22164</strain>
    </source>
</reference>
<organism evidence="1 2">
    <name type="scientific">Alteromonas halophila</name>
    <dbReference type="NCBI Taxonomy" id="516698"/>
    <lineage>
        <taxon>Bacteria</taxon>
        <taxon>Pseudomonadati</taxon>
        <taxon>Pseudomonadota</taxon>
        <taxon>Gammaproteobacteria</taxon>
        <taxon>Alteromonadales</taxon>
        <taxon>Alteromonadaceae</taxon>
        <taxon>Alteromonas/Salinimonas group</taxon>
        <taxon>Alteromonas</taxon>
    </lineage>
</organism>
<dbReference type="EMBL" id="BMXP01000006">
    <property type="protein sequence ID" value="GGW88902.1"/>
    <property type="molecule type" value="Genomic_DNA"/>
</dbReference>
<comment type="caution">
    <text evidence="1">The sequence shown here is derived from an EMBL/GenBank/DDBJ whole genome shotgun (WGS) entry which is preliminary data.</text>
</comment>
<keyword evidence="2" id="KW-1185">Reference proteome</keyword>
<evidence type="ECO:0000313" key="1">
    <source>
        <dbReference type="EMBL" id="GGW88902.1"/>
    </source>
</evidence>
<proteinExistence type="predicted"/>